<name>A0ACB6QBM0_9PLEO</name>
<reference evidence="1" key="1">
    <citation type="journal article" date="2020" name="Stud. Mycol.">
        <title>101 Dothideomycetes genomes: a test case for predicting lifestyles and emergence of pathogens.</title>
        <authorList>
            <person name="Haridas S."/>
            <person name="Albert R."/>
            <person name="Binder M."/>
            <person name="Bloem J."/>
            <person name="Labutti K."/>
            <person name="Salamov A."/>
            <person name="Andreopoulos B."/>
            <person name="Baker S."/>
            <person name="Barry K."/>
            <person name="Bills G."/>
            <person name="Bluhm B."/>
            <person name="Cannon C."/>
            <person name="Castanera R."/>
            <person name="Culley D."/>
            <person name="Daum C."/>
            <person name="Ezra D."/>
            <person name="Gonzalez J."/>
            <person name="Henrissat B."/>
            <person name="Kuo A."/>
            <person name="Liang C."/>
            <person name="Lipzen A."/>
            <person name="Lutzoni F."/>
            <person name="Magnuson J."/>
            <person name="Mondo S."/>
            <person name="Nolan M."/>
            <person name="Ohm R."/>
            <person name="Pangilinan J."/>
            <person name="Park H.-J."/>
            <person name="Ramirez L."/>
            <person name="Alfaro M."/>
            <person name="Sun H."/>
            <person name="Tritt A."/>
            <person name="Yoshinaga Y."/>
            <person name="Zwiers L.-H."/>
            <person name="Turgeon B."/>
            <person name="Goodwin S."/>
            <person name="Spatafora J."/>
            <person name="Crous P."/>
            <person name="Grigoriev I."/>
        </authorList>
    </citation>
    <scope>NUCLEOTIDE SEQUENCE</scope>
    <source>
        <strain evidence="1">ATCC 200398</strain>
    </source>
</reference>
<accession>A0ACB6QBM0</accession>
<comment type="caution">
    <text evidence="1">The sequence shown here is derived from an EMBL/GenBank/DDBJ whole genome shotgun (WGS) entry which is preliminary data.</text>
</comment>
<proteinExistence type="predicted"/>
<dbReference type="Proteomes" id="UP000799755">
    <property type="component" value="Unassembled WGS sequence"/>
</dbReference>
<gene>
    <name evidence="1" type="ORF">BDR25DRAFT_361862</name>
</gene>
<dbReference type="EMBL" id="MU003538">
    <property type="protein sequence ID" value="KAF2464368.1"/>
    <property type="molecule type" value="Genomic_DNA"/>
</dbReference>
<protein>
    <submittedName>
        <fullName evidence="1">Uncharacterized protein</fullName>
    </submittedName>
</protein>
<evidence type="ECO:0000313" key="1">
    <source>
        <dbReference type="EMBL" id="KAF2464368.1"/>
    </source>
</evidence>
<evidence type="ECO:0000313" key="2">
    <source>
        <dbReference type="Proteomes" id="UP000799755"/>
    </source>
</evidence>
<sequence length="154" mass="17661">MLSEEGEEMRLLQPSPLIALLQYRFLICLLIRDFILNERLYWTRRVGTLIALVISLHVYFELAILAVLSIGIPRTLFDKPEFTNVYTIQIMNASSCYENCLGLPDTKKKLRSYLVKWNLRKHRTLGIHCPSSLSGTGLRDVVSDGDSRRSTTQT</sequence>
<organism evidence="1 2">
    <name type="scientific">Lindgomyces ingoldianus</name>
    <dbReference type="NCBI Taxonomy" id="673940"/>
    <lineage>
        <taxon>Eukaryota</taxon>
        <taxon>Fungi</taxon>
        <taxon>Dikarya</taxon>
        <taxon>Ascomycota</taxon>
        <taxon>Pezizomycotina</taxon>
        <taxon>Dothideomycetes</taxon>
        <taxon>Pleosporomycetidae</taxon>
        <taxon>Pleosporales</taxon>
        <taxon>Lindgomycetaceae</taxon>
        <taxon>Lindgomyces</taxon>
    </lineage>
</organism>
<keyword evidence="2" id="KW-1185">Reference proteome</keyword>